<evidence type="ECO:0000313" key="1">
    <source>
        <dbReference type="EMBL" id="OAX39547.1"/>
    </source>
</evidence>
<proteinExistence type="predicted"/>
<sequence>MTGPPPLKRRKLTSVPAGAVDWDVPYPFPEGEGPESYHATWEQDRARQLIVQLLELIKDAVHGAAARKHARKTKMEMRK</sequence>
<dbReference type="AlphaFoldDB" id="A0A1B7N3X1"/>
<dbReference type="EMBL" id="KV448245">
    <property type="protein sequence ID" value="OAX39547.1"/>
    <property type="molecule type" value="Genomic_DNA"/>
</dbReference>
<feature type="non-terminal residue" evidence="1">
    <location>
        <position position="79"/>
    </location>
</feature>
<organism evidence="1 2">
    <name type="scientific">Rhizopogon vinicolor AM-OR11-026</name>
    <dbReference type="NCBI Taxonomy" id="1314800"/>
    <lineage>
        <taxon>Eukaryota</taxon>
        <taxon>Fungi</taxon>
        <taxon>Dikarya</taxon>
        <taxon>Basidiomycota</taxon>
        <taxon>Agaricomycotina</taxon>
        <taxon>Agaricomycetes</taxon>
        <taxon>Agaricomycetidae</taxon>
        <taxon>Boletales</taxon>
        <taxon>Suillineae</taxon>
        <taxon>Rhizopogonaceae</taxon>
        <taxon>Rhizopogon</taxon>
    </lineage>
</organism>
<name>A0A1B7N3X1_9AGAM</name>
<protein>
    <submittedName>
        <fullName evidence="1">Uncharacterized protein</fullName>
    </submittedName>
</protein>
<accession>A0A1B7N3X1</accession>
<reference evidence="1 2" key="1">
    <citation type="submission" date="2016-06" db="EMBL/GenBank/DDBJ databases">
        <title>Comparative genomics of the ectomycorrhizal sister species Rhizopogon vinicolor and Rhizopogon vesiculosus (Basidiomycota: Boletales) reveals a divergence of the mating type B locus.</title>
        <authorList>
            <consortium name="DOE Joint Genome Institute"/>
            <person name="Mujic A.B."/>
            <person name="Kuo A."/>
            <person name="Tritt A."/>
            <person name="Lipzen A."/>
            <person name="Chen C."/>
            <person name="Johnson J."/>
            <person name="Sharma A."/>
            <person name="Barry K."/>
            <person name="Grigoriev I.V."/>
            <person name="Spatafora J.W."/>
        </authorList>
    </citation>
    <scope>NUCLEOTIDE SEQUENCE [LARGE SCALE GENOMIC DNA]</scope>
    <source>
        <strain evidence="1 2">AM-OR11-026</strain>
    </source>
</reference>
<keyword evidence="2" id="KW-1185">Reference proteome</keyword>
<dbReference type="OrthoDB" id="3264780at2759"/>
<dbReference type="InParanoid" id="A0A1B7N3X1"/>
<dbReference type="STRING" id="1314800.A0A1B7N3X1"/>
<gene>
    <name evidence="1" type="ORF">K503DRAFT_689366</name>
</gene>
<evidence type="ECO:0000313" key="2">
    <source>
        <dbReference type="Proteomes" id="UP000092154"/>
    </source>
</evidence>
<dbReference type="Proteomes" id="UP000092154">
    <property type="component" value="Unassembled WGS sequence"/>
</dbReference>